<feature type="region of interest" description="Disordered" evidence="3">
    <location>
        <begin position="268"/>
        <end position="309"/>
    </location>
</feature>
<name>A0A8H8CEI7_PSICU</name>
<evidence type="ECO:0000259" key="4">
    <source>
        <dbReference type="PROSITE" id="PS50039"/>
    </source>
</evidence>
<dbReference type="InterPro" id="IPR001766">
    <property type="entry name" value="Fork_head_dom"/>
</dbReference>
<comment type="caution">
    <text evidence="5">The sequence shown here is derived from an EMBL/GenBank/DDBJ whole genome shotgun (WGS) entry which is preliminary data.</text>
</comment>
<feature type="compositionally biased region" description="Polar residues" evidence="3">
    <location>
        <begin position="110"/>
        <end position="124"/>
    </location>
</feature>
<organism evidence="5">
    <name type="scientific">Psilocybe cubensis</name>
    <name type="common">Psychedelic mushroom</name>
    <name type="synonym">Stropharia cubensis</name>
    <dbReference type="NCBI Taxonomy" id="181762"/>
    <lineage>
        <taxon>Eukaryota</taxon>
        <taxon>Fungi</taxon>
        <taxon>Dikarya</taxon>
        <taxon>Basidiomycota</taxon>
        <taxon>Agaricomycotina</taxon>
        <taxon>Agaricomycetes</taxon>
        <taxon>Agaricomycetidae</taxon>
        <taxon>Agaricales</taxon>
        <taxon>Agaricineae</taxon>
        <taxon>Strophariaceae</taxon>
        <taxon>Psilocybe</taxon>
    </lineage>
</organism>
<dbReference type="GO" id="GO:0003700">
    <property type="term" value="F:DNA-binding transcription factor activity"/>
    <property type="evidence" value="ECO:0007669"/>
    <property type="project" value="InterPro"/>
</dbReference>
<evidence type="ECO:0000256" key="3">
    <source>
        <dbReference type="SAM" id="MobiDB-lite"/>
    </source>
</evidence>
<dbReference type="Gene3D" id="1.10.10.10">
    <property type="entry name" value="Winged helix-like DNA-binding domain superfamily/Winged helix DNA-binding domain"/>
    <property type="match status" value="1"/>
</dbReference>
<evidence type="ECO:0000256" key="1">
    <source>
        <dbReference type="ARBA" id="ARBA00023125"/>
    </source>
</evidence>
<protein>
    <recommendedName>
        <fullName evidence="4">Fork-head domain-containing protein</fullName>
    </recommendedName>
</protein>
<accession>A0A8H8CEI7</accession>
<comment type="subcellular location">
    <subcellularLocation>
        <location evidence="2">Nucleus</location>
    </subcellularLocation>
</comment>
<dbReference type="Pfam" id="PF00250">
    <property type="entry name" value="Forkhead"/>
    <property type="match status" value="1"/>
</dbReference>
<proteinExistence type="predicted"/>
<dbReference type="EMBL" id="JAFIQS010000018">
    <property type="protein sequence ID" value="KAG5162648.1"/>
    <property type="molecule type" value="Genomic_DNA"/>
</dbReference>
<dbReference type="InterPro" id="IPR036390">
    <property type="entry name" value="WH_DNA-bd_sf"/>
</dbReference>
<dbReference type="GO" id="GO:0005634">
    <property type="term" value="C:nucleus"/>
    <property type="evidence" value="ECO:0007669"/>
    <property type="project" value="UniProtKB-SubCell"/>
</dbReference>
<reference evidence="5" key="1">
    <citation type="submission" date="2021-02" db="EMBL/GenBank/DDBJ databases">
        <title>Psilocybe cubensis genome.</title>
        <authorList>
            <person name="Mckernan K.J."/>
            <person name="Crawford S."/>
            <person name="Trippe A."/>
            <person name="Kane L.T."/>
            <person name="Mclaughlin S."/>
        </authorList>
    </citation>
    <scope>NUCLEOTIDE SEQUENCE [LARGE SCALE GENOMIC DNA]</scope>
    <source>
        <strain evidence="5">MGC-MH-2018</strain>
    </source>
</reference>
<dbReference type="AlphaFoldDB" id="A0A8H8CEI7"/>
<evidence type="ECO:0000256" key="2">
    <source>
        <dbReference type="PROSITE-ProRule" id="PRU00089"/>
    </source>
</evidence>
<evidence type="ECO:0000313" key="5">
    <source>
        <dbReference type="EMBL" id="KAG5162648.1"/>
    </source>
</evidence>
<keyword evidence="2" id="KW-0539">Nucleus</keyword>
<dbReference type="PROSITE" id="PS50039">
    <property type="entry name" value="FORK_HEAD_3"/>
    <property type="match status" value="1"/>
</dbReference>
<keyword evidence="1 2" id="KW-0238">DNA-binding</keyword>
<sequence>MENYFQQNYTTQDYIPTEQSQLFSQDPIFSGQYDGFFLNDAPHSTEFNFYIPSAEGESYAYTSSLDNHLCLNAPTIRTYFGEERPDIFQPGIPTYEIDNPSFVCDKQQDCSDSGGVSPQLSEPSPSAHGRAIIPDIHHSRYTTVGLPFDDETEDYLRGIFGIPPDMPLNLDSLPNIPKNAWKRPKELPTVALASLAIWAAPNHRAKVTDIYKAVLKRFPILDLINHGAFRTSIRHTLSLFGMFRKDPESAHHGGYWLIDVRYELKKKRATKRSKGESRKGKKAKVSEGPMNLHPRHSSTSSSFPSLLSPSSTSSQTWSYPEMDNNFGATTSVDNNQALNISHAGYISPHERLPLPAICSPDIFPPYPRYPFGSLDIDSRRDTGMLYTENNRHSYSSTFD</sequence>
<feature type="domain" description="Fork-head" evidence="4">
    <location>
        <begin position="184"/>
        <end position="282"/>
    </location>
</feature>
<dbReference type="GO" id="GO:0043565">
    <property type="term" value="F:sequence-specific DNA binding"/>
    <property type="evidence" value="ECO:0007669"/>
    <property type="project" value="InterPro"/>
</dbReference>
<gene>
    <name evidence="5" type="ORF">JR316_012533</name>
</gene>
<feature type="DNA-binding region" description="Fork-head" evidence="2">
    <location>
        <begin position="184"/>
        <end position="282"/>
    </location>
</feature>
<feature type="compositionally biased region" description="Low complexity" evidence="3">
    <location>
        <begin position="297"/>
        <end position="309"/>
    </location>
</feature>
<dbReference type="SUPFAM" id="SSF46785">
    <property type="entry name" value="Winged helix' DNA-binding domain"/>
    <property type="match status" value="1"/>
</dbReference>
<dbReference type="SMART" id="SM00339">
    <property type="entry name" value="FH"/>
    <property type="match status" value="1"/>
</dbReference>
<dbReference type="InterPro" id="IPR036388">
    <property type="entry name" value="WH-like_DNA-bd_sf"/>
</dbReference>
<feature type="region of interest" description="Disordered" evidence="3">
    <location>
        <begin position="107"/>
        <end position="127"/>
    </location>
</feature>